<keyword evidence="4 10" id="KW-0812">Transmembrane</keyword>
<evidence type="ECO:0000256" key="8">
    <source>
        <dbReference type="ARBA" id="ARBA00023170"/>
    </source>
</evidence>
<reference evidence="15 16" key="1">
    <citation type="submission" date="2024-09" db="EMBL/GenBank/DDBJ databases">
        <authorList>
            <person name="Sun Q."/>
            <person name="Mori K."/>
        </authorList>
    </citation>
    <scope>NUCLEOTIDE SEQUENCE [LARGE SCALE GENOMIC DNA]</scope>
    <source>
        <strain evidence="15 16">CCM 8543</strain>
    </source>
</reference>
<evidence type="ECO:0000259" key="13">
    <source>
        <dbReference type="Pfam" id="PF00593"/>
    </source>
</evidence>
<dbReference type="InterPro" id="IPR012910">
    <property type="entry name" value="Plug_dom"/>
</dbReference>
<name>A0ABV6D881_9HYPH</name>
<keyword evidence="3 10" id="KW-1134">Transmembrane beta strand</keyword>
<comment type="caution">
    <text evidence="15">The sequence shown here is derived from an EMBL/GenBank/DDBJ whole genome shotgun (WGS) entry which is preliminary data.</text>
</comment>
<keyword evidence="6 11" id="KW-0798">TonB box</keyword>
<dbReference type="PANTHER" id="PTHR30069:SF29">
    <property type="entry name" value="HEMOGLOBIN AND HEMOGLOBIN-HAPTOGLOBIN-BINDING PROTEIN 1-RELATED"/>
    <property type="match status" value="1"/>
</dbReference>
<evidence type="ECO:0000256" key="11">
    <source>
        <dbReference type="RuleBase" id="RU003357"/>
    </source>
</evidence>
<accession>A0ABV6D881</accession>
<evidence type="ECO:0000256" key="3">
    <source>
        <dbReference type="ARBA" id="ARBA00022452"/>
    </source>
</evidence>
<dbReference type="EMBL" id="JBHLXD010000015">
    <property type="protein sequence ID" value="MFC0208871.1"/>
    <property type="molecule type" value="Genomic_DNA"/>
</dbReference>
<evidence type="ECO:0000256" key="4">
    <source>
        <dbReference type="ARBA" id="ARBA00022692"/>
    </source>
</evidence>
<proteinExistence type="inferred from homology"/>
<dbReference type="InterPro" id="IPR037066">
    <property type="entry name" value="Plug_dom_sf"/>
</dbReference>
<evidence type="ECO:0000313" key="16">
    <source>
        <dbReference type="Proteomes" id="UP001589755"/>
    </source>
</evidence>
<keyword evidence="5 12" id="KW-0732">Signal</keyword>
<feature type="signal peptide" evidence="12">
    <location>
        <begin position="1"/>
        <end position="28"/>
    </location>
</feature>
<keyword evidence="8 15" id="KW-0675">Receptor</keyword>
<dbReference type="InterPro" id="IPR000531">
    <property type="entry name" value="Beta-barrel_TonB"/>
</dbReference>
<evidence type="ECO:0000256" key="5">
    <source>
        <dbReference type="ARBA" id="ARBA00022729"/>
    </source>
</evidence>
<evidence type="ECO:0000256" key="12">
    <source>
        <dbReference type="SAM" id="SignalP"/>
    </source>
</evidence>
<evidence type="ECO:0000256" key="7">
    <source>
        <dbReference type="ARBA" id="ARBA00023136"/>
    </source>
</evidence>
<evidence type="ECO:0000256" key="9">
    <source>
        <dbReference type="ARBA" id="ARBA00023237"/>
    </source>
</evidence>
<dbReference type="Pfam" id="PF07715">
    <property type="entry name" value="Plug"/>
    <property type="match status" value="1"/>
</dbReference>
<dbReference type="SUPFAM" id="SSF56935">
    <property type="entry name" value="Porins"/>
    <property type="match status" value="1"/>
</dbReference>
<comment type="subcellular location">
    <subcellularLocation>
        <location evidence="1 10">Cell outer membrane</location>
        <topology evidence="1 10">Multi-pass membrane protein</topology>
    </subcellularLocation>
</comment>
<feature type="chain" id="PRO_5047066445" evidence="12">
    <location>
        <begin position="29"/>
        <end position="633"/>
    </location>
</feature>
<dbReference type="RefSeq" id="WP_261518377.1">
    <property type="nucleotide sequence ID" value="NZ_JAODNW010000001.1"/>
</dbReference>
<keyword evidence="7 10" id="KW-0472">Membrane</keyword>
<keyword evidence="2 10" id="KW-0813">Transport</keyword>
<evidence type="ECO:0000313" key="15">
    <source>
        <dbReference type="EMBL" id="MFC0208871.1"/>
    </source>
</evidence>
<dbReference type="InterPro" id="IPR036942">
    <property type="entry name" value="Beta-barrel_TonB_sf"/>
</dbReference>
<feature type="domain" description="TonB-dependent receptor-like beta-barrel" evidence="13">
    <location>
        <begin position="242"/>
        <end position="605"/>
    </location>
</feature>
<dbReference type="Pfam" id="PF00593">
    <property type="entry name" value="TonB_dep_Rec_b-barrel"/>
    <property type="match status" value="1"/>
</dbReference>
<feature type="domain" description="TonB-dependent receptor plug" evidence="14">
    <location>
        <begin position="48"/>
        <end position="155"/>
    </location>
</feature>
<dbReference type="Gene3D" id="2.40.170.20">
    <property type="entry name" value="TonB-dependent receptor, beta-barrel domain"/>
    <property type="match status" value="1"/>
</dbReference>
<organism evidence="15 16">
    <name type="scientific">Chelativorans intermedius</name>
    <dbReference type="NCBI Taxonomy" id="515947"/>
    <lineage>
        <taxon>Bacteria</taxon>
        <taxon>Pseudomonadati</taxon>
        <taxon>Pseudomonadota</taxon>
        <taxon>Alphaproteobacteria</taxon>
        <taxon>Hyphomicrobiales</taxon>
        <taxon>Phyllobacteriaceae</taxon>
        <taxon>Chelativorans</taxon>
    </lineage>
</organism>
<evidence type="ECO:0000256" key="2">
    <source>
        <dbReference type="ARBA" id="ARBA00022448"/>
    </source>
</evidence>
<dbReference type="PROSITE" id="PS52016">
    <property type="entry name" value="TONB_DEPENDENT_REC_3"/>
    <property type="match status" value="1"/>
</dbReference>
<keyword evidence="9 10" id="KW-0998">Cell outer membrane</keyword>
<dbReference type="PANTHER" id="PTHR30069">
    <property type="entry name" value="TONB-DEPENDENT OUTER MEMBRANE RECEPTOR"/>
    <property type="match status" value="1"/>
</dbReference>
<protein>
    <submittedName>
        <fullName evidence="15">TonB-dependent receptor plug domain-containing protein</fullName>
    </submittedName>
</protein>
<dbReference type="CDD" id="cd01347">
    <property type="entry name" value="ligand_gated_channel"/>
    <property type="match status" value="1"/>
</dbReference>
<evidence type="ECO:0000256" key="10">
    <source>
        <dbReference type="PROSITE-ProRule" id="PRU01360"/>
    </source>
</evidence>
<dbReference type="Proteomes" id="UP001589755">
    <property type="component" value="Unassembled WGS sequence"/>
</dbReference>
<gene>
    <name evidence="15" type="ORF">ACFFJ2_10730</name>
</gene>
<evidence type="ECO:0000256" key="6">
    <source>
        <dbReference type="ARBA" id="ARBA00023077"/>
    </source>
</evidence>
<sequence>MRAPSGISSLFTAVSAAALALAVWPAGAQDFVLEEIVASPNRAPMEATKTGSSVTRIDAEEIEAQSQPLATDYLNLVPGVAITSPGGPGTESSLAIRGAPKRYVKTLYNGIDISDPTSTRVQTSYQYLLSGGLDSIEVLRGSQSTLYGSDAIAGVISLSTLGDMEPGVTHLLSGEGGSHGTARASYGLRAAEGGTRLSLNATGFHTDGISAAASGRERDGYENVTLDIAGEHAFSDVFSVFGSALYINAKAEFDDPPQDDPFHTNVNRNRQLAGRAGFNLNLLDGRLKNTFALQGFSLDRSIHSDSTFGPFNADYEGERVKAEYQGSFEAHERLTLQYGADHERQSARFPDDAGSLPIDNSIHMTGVWAQGILTPVDNLTLTLGVRHDKHSKFGGETTYRASAAYLFRETGTRLHASVGTGFRAPSLYELFAPPLNMGGVPVGNPDLQPETSIGFDIGVEQRFFDERLVADVTYFHLEIDNLIDCVEVRPSECQYTQISGTSRMHGVETALRYEVNSQLSLGSSYTYTHAVDQNGDRLARVPRHAIGLSATYKPAEKWTVTAAGKIAVDTVDTDDLALDDYFLLNAKVAYQPTEKTELYVRAENLLNQDYQTVRGYGTPGFSVFAGFRARLGP</sequence>
<dbReference type="InterPro" id="IPR039426">
    <property type="entry name" value="TonB-dep_rcpt-like"/>
</dbReference>
<comment type="similarity">
    <text evidence="10 11">Belongs to the TonB-dependent receptor family.</text>
</comment>
<evidence type="ECO:0000259" key="14">
    <source>
        <dbReference type="Pfam" id="PF07715"/>
    </source>
</evidence>
<dbReference type="Gene3D" id="2.170.130.10">
    <property type="entry name" value="TonB-dependent receptor, plug domain"/>
    <property type="match status" value="1"/>
</dbReference>
<evidence type="ECO:0000256" key="1">
    <source>
        <dbReference type="ARBA" id="ARBA00004571"/>
    </source>
</evidence>
<keyword evidence="16" id="KW-1185">Reference proteome</keyword>